<keyword evidence="4" id="KW-0540">Nuclease</keyword>
<evidence type="ECO:0000256" key="5">
    <source>
        <dbReference type="ARBA" id="ARBA00022763"/>
    </source>
</evidence>
<keyword evidence="7" id="KW-0269">Exonuclease</keyword>
<evidence type="ECO:0000256" key="7">
    <source>
        <dbReference type="ARBA" id="ARBA00022839"/>
    </source>
</evidence>
<dbReference type="Gene3D" id="3.70.10.10">
    <property type="match status" value="1"/>
</dbReference>
<evidence type="ECO:0000256" key="6">
    <source>
        <dbReference type="ARBA" id="ARBA00022801"/>
    </source>
</evidence>
<keyword evidence="5 10" id="KW-0227">DNA damage</keyword>
<feature type="region of interest" description="Disordered" evidence="11">
    <location>
        <begin position="293"/>
        <end position="388"/>
    </location>
</feature>
<dbReference type="GO" id="GO:0000076">
    <property type="term" value="P:DNA replication checkpoint signaling"/>
    <property type="evidence" value="ECO:0007669"/>
    <property type="project" value="TreeGrafter"/>
</dbReference>
<dbReference type="GO" id="GO:0006281">
    <property type="term" value="P:DNA repair"/>
    <property type="evidence" value="ECO:0007669"/>
    <property type="project" value="UniProtKB-UniRule"/>
</dbReference>
<evidence type="ECO:0000256" key="11">
    <source>
        <dbReference type="SAM" id="MobiDB-lite"/>
    </source>
</evidence>
<dbReference type="InterPro" id="IPR007268">
    <property type="entry name" value="Rad9/Ddc1"/>
</dbReference>
<dbReference type="OrthoDB" id="60092at2759"/>
<dbReference type="EMBL" id="KQ257450">
    <property type="protein sequence ID" value="KND04642.1"/>
    <property type="molecule type" value="Genomic_DNA"/>
</dbReference>
<evidence type="ECO:0000256" key="10">
    <source>
        <dbReference type="PIRNR" id="PIRNR009303"/>
    </source>
</evidence>
<dbReference type="OMA" id="NETQCRF"/>
<comment type="function">
    <text evidence="9">Component of the 9-1-1 cell-cycle checkpoint response complex that plays a major role in DNA repair. The 9-1-1 complex is recruited to DNA lesion upon damage by the RAD17-replication factor C (RFC) clamp loader complex. Acts then as a sliding clamp platform on DNA for several proteins involved in long-patch base excision repair (LP-BER). The 9-1-1 complex stimulates DNA polymerase beta (POLB) activity by increasing its affinity for the 3'-OH end of the primer-template and stabilizes POLB to those sites where LP-BER proceeds; endonuclease FEN1 cleavage activity on substrates with double, nick, or gap flaps of distinct sequences and lengths; and DNA ligase I (LIG1) on long-patch base excision repair substrates. The 9-1-1 complex is necessary for the recruitment of RHNO1 to sites of double-stranded breaks (DSB) occurring during the S phase. RAD9A possesses 3'-&gt;5' double stranded DNA exonuclease activity.</text>
</comment>
<comment type="similarity">
    <text evidence="2 10">Belongs to the rad9 family.</text>
</comment>
<protein>
    <recommendedName>
        <fullName evidence="10">DNA repair protein rad9</fullName>
    </recommendedName>
</protein>
<gene>
    <name evidence="12" type="ORF">SPPG_00358</name>
</gene>
<dbReference type="Pfam" id="PF04139">
    <property type="entry name" value="Rad9"/>
    <property type="match status" value="1"/>
</dbReference>
<keyword evidence="3" id="KW-0597">Phosphoprotein</keyword>
<keyword evidence="13" id="KW-1185">Reference proteome</keyword>
<evidence type="ECO:0000256" key="9">
    <source>
        <dbReference type="ARBA" id="ARBA00059283"/>
    </source>
</evidence>
<evidence type="ECO:0000256" key="1">
    <source>
        <dbReference type="ARBA" id="ARBA00004123"/>
    </source>
</evidence>
<dbReference type="GO" id="GO:0031573">
    <property type="term" value="P:mitotic intra-S DNA damage checkpoint signaling"/>
    <property type="evidence" value="ECO:0007669"/>
    <property type="project" value="TreeGrafter"/>
</dbReference>
<dbReference type="eggNOG" id="KOG2810">
    <property type="taxonomic scope" value="Eukaryota"/>
</dbReference>
<keyword evidence="6" id="KW-0378">Hydrolase</keyword>
<keyword evidence="8" id="KW-0539">Nucleus</keyword>
<dbReference type="PIRSF" id="PIRSF009303">
    <property type="entry name" value="Cell_cycle_RAD9"/>
    <property type="match status" value="1"/>
</dbReference>
<reference evidence="12 13" key="1">
    <citation type="submission" date="2009-08" db="EMBL/GenBank/DDBJ databases">
        <title>The Genome Sequence of Spizellomyces punctatus strain DAOM BR117.</title>
        <authorList>
            <consortium name="The Broad Institute Genome Sequencing Platform"/>
            <person name="Russ C."/>
            <person name="Cuomo C."/>
            <person name="Shea T."/>
            <person name="Young S.K."/>
            <person name="Zeng Q."/>
            <person name="Koehrsen M."/>
            <person name="Haas B."/>
            <person name="Borodovsky M."/>
            <person name="Guigo R."/>
            <person name="Alvarado L."/>
            <person name="Berlin A."/>
            <person name="Bochicchio J."/>
            <person name="Borenstein D."/>
            <person name="Chapman S."/>
            <person name="Chen Z."/>
            <person name="Engels R."/>
            <person name="Freedman E."/>
            <person name="Gellesch M."/>
            <person name="Goldberg J."/>
            <person name="Griggs A."/>
            <person name="Gujja S."/>
            <person name="Heiman D."/>
            <person name="Hepburn T."/>
            <person name="Howarth C."/>
            <person name="Jen D."/>
            <person name="Larson L."/>
            <person name="Lewis B."/>
            <person name="Mehta T."/>
            <person name="Park D."/>
            <person name="Pearson M."/>
            <person name="Roberts A."/>
            <person name="Saif S."/>
            <person name="Shenoy N."/>
            <person name="Sisk P."/>
            <person name="Stolte C."/>
            <person name="Sykes S."/>
            <person name="Thomson T."/>
            <person name="Walk T."/>
            <person name="White J."/>
            <person name="Yandava C."/>
            <person name="Burger G."/>
            <person name="Gray M.W."/>
            <person name="Holland P.W.H."/>
            <person name="King N."/>
            <person name="Lang F.B.F."/>
            <person name="Roger A.J."/>
            <person name="Ruiz-Trillo I."/>
            <person name="Lander E."/>
            <person name="Nusbaum C."/>
        </authorList>
    </citation>
    <scope>NUCLEOTIDE SEQUENCE [LARGE SCALE GENOMIC DNA]</scope>
    <source>
        <strain evidence="12 13">DAOM BR117</strain>
    </source>
</reference>
<evidence type="ECO:0000313" key="13">
    <source>
        <dbReference type="Proteomes" id="UP000053201"/>
    </source>
</evidence>
<sequence length="388" mass="42997">MDVLALAASILLARPPMEAILSAAALKPFAKILQTLNKVGEDLYIQARVNKLVLSTVNASRSAFVLVTLQPAFFDSYSAKRNADDQGPIRCHVLLKPLLNIFRAKASTTTIESCRLSLPTAITSTATDQDRLIITLHCKHGITKTHKLHYAPTDPLTALYTKNACRNKWTISSKLSHDWVNCFWHRLEEITLGCGRDYMRLKSFSEDAQAEDPTSRSLQTELQVDTNDFDLFSVQHDVHLTISLKDFKTVLSFADAMNQPVSAYFDHAGSPIIFTITQPPDVFTADFVLASLRPPDEEDDDLGTSGGASMRTSQQAIPSQQYPTQQQQSHPTQEPDADDDDEVLPSSPQPQRRGIHAPSTGDVTHVSATPFRDEEEVIGPTPPRRAYE</sequence>
<dbReference type="SUPFAM" id="SSF55979">
    <property type="entry name" value="DNA clamp"/>
    <property type="match status" value="1"/>
</dbReference>
<feature type="compositionally biased region" description="Low complexity" evidence="11">
    <location>
        <begin position="314"/>
        <end position="334"/>
    </location>
</feature>
<dbReference type="GO" id="GO:0030896">
    <property type="term" value="C:checkpoint clamp complex"/>
    <property type="evidence" value="ECO:0007669"/>
    <property type="project" value="UniProtKB-UniRule"/>
</dbReference>
<dbReference type="InterPro" id="IPR046938">
    <property type="entry name" value="DNA_clamp_sf"/>
</dbReference>
<dbReference type="InterPro" id="IPR026584">
    <property type="entry name" value="Rad9"/>
</dbReference>
<dbReference type="Proteomes" id="UP000053201">
    <property type="component" value="Unassembled WGS sequence"/>
</dbReference>
<evidence type="ECO:0000256" key="4">
    <source>
        <dbReference type="ARBA" id="ARBA00022722"/>
    </source>
</evidence>
<organism evidence="12 13">
    <name type="scientific">Spizellomyces punctatus (strain DAOM BR117)</name>
    <dbReference type="NCBI Taxonomy" id="645134"/>
    <lineage>
        <taxon>Eukaryota</taxon>
        <taxon>Fungi</taxon>
        <taxon>Fungi incertae sedis</taxon>
        <taxon>Chytridiomycota</taxon>
        <taxon>Chytridiomycota incertae sedis</taxon>
        <taxon>Chytridiomycetes</taxon>
        <taxon>Spizellomycetales</taxon>
        <taxon>Spizellomycetaceae</taxon>
        <taxon>Spizellomyces</taxon>
    </lineage>
</organism>
<dbReference type="STRING" id="645134.A0A0L0HU89"/>
<dbReference type="InParanoid" id="A0A0L0HU89"/>
<dbReference type="FunFam" id="3.70.10.10:FF:000005">
    <property type="entry name" value="Cell cycle checkpoint control protein"/>
    <property type="match status" value="1"/>
</dbReference>
<evidence type="ECO:0000256" key="3">
    <source>
        <dbReference type="ARBA" id="ARBA00022553"/>
    </source>
</evidence>
<proteinExistence type="inferred from homology"/>
<dbReference type="GeneID" id="27684091"/>
<comment type="function">
    <text evidence="10">Acts in DNA repair and mutagenesis. Involved in promoting resistance to ionizing radiation and UV light, as well as regulating cell cycle progression after irradiation.</text>
</comment>
<comment type="subcellular location">
    <subcellularLocation>
        <location evidence="1">Nucleus</location>
    </subcellularLocation>
</comment>
<evidence type="ECO:0000313" key="12">
    <source>
        <dbReference type="EMBL" id="KND04642.1"/>
    </source>
</evidence>
<evidence type="ECO:0000256" key="2">
    <source>
        <dbReference type="ARBA" id="ARBA00008494"/>
    </source>
</evidence>
<dbReference type="RefSeq" id="XP_016612681.1">
    <property type="nucleotide sequence ID" value="XM_016748687.1"/>
</dbReference>
<name>A0A0L0HU89_SPIPD</name>
<dbReference type="PANTHER" id="PTHR15237:SF0">
    <property type="entry name" value="CELL CYCLE CHECKPOINT CONTROL PROTEIN"/>
    <property type="match status" value="1"/>
</dbReference>
<evidence type="ECO:0000256" key="8">
    <source>
        <dbReference type="ARBA" id="ARBA00023242"/>
    </source>
</evidence>
<dbReference type="GO" id="GO:0004527">
    <property type="term" value="F:exonuclease activity"/>
    <property type="evidence" value="ECO:0007669"/>
    <property type="project" value="UniProtKB-KW"/>
</dbReference>
<dbReference type="AlphaFoldDB" id="A0A0L0HU89"/>
<dbReference type="PANTHER" id="PTHR15237">
    <property type="entry name" value="DNA REPAIR PROTEIN RAD9"/>
    <property type="match status" value="1"/>
</dbReference>
<dbReference type="GO" id="GO:0071479">
    <property type="term" value="P:cellular response to ionizing radiation"/>
    <property type="evidence" value="ECO:0007669"/>
    <property type="project" value="TreeGrafter"/>
</dbReference>
<dbReference type="VEuPathDB" id="FungiDB:SPPG_00358"/>
<dbReference type="FunCoup" id="A0A0L0HU89">
    <property type="interactions" value="340"/>
</dbReference>
<accession>A0A0L0HU89</accession>